<accession>A0AC61DEB9</accession>
<gene>
    <name evidence="1" type="ORF">CS063_06955</name>
</gene>
<dbReference type="EMBL" id="PEDL01000005">
    <property type="protein sequence ID" value="PHV71066.1"/>
    <property type="molecule type" value="Genomic_DNA"/>
</dbReference>
<evidence type="ECO:0000313" key="1">
    <source>
        <dbReference type="EMBL" id="PHV71066.1"/>
    </source>
</evidence>
<name>A0AC61DEB9_9FIRM</name>
<comment type="caution">
    <text evidence="1">The sequence shown here is derived from an EMBL/GenBank/DDBJ whole genome shotgun (WGS) entry which is preliminary data.</text>
</comment>
<dbReference type="Proteomes" id="UP000224460">
    <property type="component" value="Unassembled WGS sequence"/>
</dbReference>
<reference evidence="1" key="1">
    <citation type="submission" date="2017-10" db="EMBL/GenBank/DDBJ databases">
        <title>Genome sequence of cellulolytic Lachnospiraceae bacterium XHS1971 isolated from hotspring sediment.</title>
        <authorList>
            <person name="Vasudevan G."/>
            <person name="Joshi A.J."/>
            <person name="Hivarkar S."/>
            <person name="Lanjekar V.B."/>
            <person name="Dhakephalkar P.K."/>
            <person name="Dagar S."/>
        </authorList>
    </citation>
    <scope>NUCLEOTIDE SEQUENCE</scope>
    <source>
        <strain evidence="1">XHS1971</strain>
    </source>
</reference>
<protein>
    <submittedName>
        <fullName evidence="1">Nif3-like dinuclear metal center hexameric protein</fullName>
    </submittedName>
</protein>
<keyword evidence="2" id="KW-1185">Reference proteome</keyword>
<evidence type="ECO:0000313" key="2">
    <source>
        <dbReference type="Proteomes" id="UP000224460"/>
    </source>
</evidence>
<sequence>MYILKDIMTYLEQLAPLKLAEKWDNVGLMLGSRRQSVQKVLCALDVNEEVVEEAIKSRVQCIITHHPFFFSEIKCVDLDTKKGMLIAQLLSHSISVYSMHTNFDSAPSGLNDFLCTQLGLKNCQVLQITGRDSLYKGIVYVPETHYEKVREAIITHNPYKLGMYTGCTFTSQGEGTFKPLEGSHPYIGKQQQLEKVAEKKIEWLCRASDLQALLAVVREVHPYEEVAFDVYKMQHLEEVYGLGRYGELERPVTFEAFLEKVKYVFNIKQLRSTQLTFEKPIQRVAICSGSGASFLTRAAQVADLYITGDMKFHEAQEAKSLGLCVLDVGHYASENGAMAYLGQKLSETFENLEVVISKVHAETLHIL</sequence>
<proteinExistence type="predicted"/>
<organism evidence="1 2">
    <name type="scientific">Sporanaerobium hydrogeniformans</name>
    <dbReference type="NCBI Taxonomy" id="3072179"/>
    <lineage>
        <taxon>Bacteria</taxon>
        <taxon>Bacillati</taxon>
        <taxon>Bacillota</taxon>
        <taxon>Clostridia</taxon>
        <taxon>Lachnospirales</taxon>
        <taxon>Lachnospiraceae</taxon>
        <taxon>Sporanaerobium</taxon>
    </lineage>
</organism>